<evidence type="ECO:0000313" key="5">
    <source>
        <dbReference type="EMBL" id="KAG2239076.1"/>
    </source>
</evidence>
<reference evidence="5 6" key="1">
    <citation type="submission" date="2020-02" db="EMBL/GenBank/DDBJ databases">
        <authorList>
            <person name="Ma Q."/>
            <person name="Huang Y."/>
            <person name="Song X."/>
            <person name="Pei D."/>
        </authorList>
    </citation>
    <scope>NUCLEOTIDE SEQUENCE [LARGE SCALE GENOMIC DNA]</scope>
    <source>
        <strain evidence="5">Sxm20200214</strain>
        <tissue evidence="5">Leaf</tissue>
    </source>
</reference>
<evidence type="ECO:0000256" key="2">
    <source>
        <dbReference type="ARBA" id="ARBA00022704"/>
    </source>
</evidence>
<name>A0A8X7TG60_BRACI</name>
<dbReference type="Gene3D" id="3.10.450.10">
    <property type="match status" value="1"/>
</dbReference>
<dbReference type="OrthoDB" id="2016588at2759"/>
<organism evidence="5 6">
    <name type="scientific">Brassica carinata</name>
    <name type="common">Ethiopian mustard</name>
    <name type="synonym">Abyssinian cabbage</name>
    <dbReference type="NCBI Taxonomy" id="52824"/>
    <lineage>
        <taxon>Eukaryota</taxon>
        <taxon>Viridiplantae</taxon>
        <taxon>Streptophyta</taxon>
        <taxon>Embryophyta</taxon>
        <taxon>Tracheophyta</taxon>
        <taxon>Spermatophyta</taxon>
        <taxon>Magnoliopsida</taxon>
        <taxon>eudicotyledons</taxon>
        <taxon>Gunneridae</taxon>
        <taxon>Pentapetalae</taxon>
        <taxon>rosids</taxon>
        <taxon>malvids</taxon>
        <taxon>Brassicales</taxon>
        <taxon>Brassicaceae</taxon>
        <taxon>Brassiceae</taxon>
        <taxon>Brassica</taxon>
    </lineage>
</organism>
<dbReference type="CDD" id="cd00042">
    <property type="entry name" value="CY"/>
    <property type="match status" value="1"/>
</dbReference>
<keyword evidence="3" id="KW-0732">Signal</keyword>
<keyword evidence="1" id="KW-0646">Protease inhibitor</keyword>
<evidence type="ECO:0000313" key="6">
    <source>
        <dbReference type="Proteomes" id="UP000886595"/>
    </source>
</evidence>
<dbReference type="EMBL" id="JAAMPC010001604">
    <property type="protein sequence ID" value="KAG2239076.1"/>
    <property type="molecule type" value="Genomic_DNA"/>
</dbReference>
<dbReference type="AlphaFoldDB" id="A0A8X7TG60"/>
<dbReference type="PANTHER" id="PTHR47364">
    <property type="entry name" value="CYSTEINE PROTEINASE INHIBITOR 5"/>
    <property type="match status" value="1"/>
</dbReference>
<feature type="domain" description="Cystatin" evidence="4">
    <location>
        <begin position="18"/>
        <end position="110"/>
    </location>
</feature>
<keyword evidence="6" id="KW-1185">Reference proteome</keyword>
<sequence length="110" mass="12239">MKSLICLSLILLPLIFISVVEGFHGKSVPIKDVSARNIEEVAKYAINEHNSESNDNLVFVKVIEGKRQVLSAIIYDLIIAAKNNGGATKNYKAVVMESERDKILYSFNEV</sequence>
<dbReference type="Pfam" id="PF16845">
    <property type="entry name" value="SQAPI"/>
    <property type="match status" value="1"/>
</dbReference>
<dbReference type="Proteomes" id="UP000886595">
    <property type="component" value="Unassembled WGS sequence"/>
</dbReference>
<comment type="caution">
    <text evidence="5">The sequence shown here is derived from an EMBL/GenBank/DDBJ whole genome shotgun (WGS) entry which is preliminary data.</text>
</comment>
<dbReference type="InterPro" id="IPR000010">
    <property type="entry name" value="Cystatin_dom"/>
</dbReference>
<evidence type="ECO:0000256" key="1">
    <source>
        <dbReference type="ARBA" id="ARBA00022690"/>
    </source>
</evidence>
<dbReference type="InterPro" id="IPR046350">
    <property type="entry name" value="Cystatin_sf"/>
</dbReference>
<keyword evidence="2" id="KW-0789">Thiol protease inhibitor</keyword>
<dbReference type="GO" id="GO:0004869">
    <property type="term" value="F:cysteine-type endopeptidase inhibitor activity"/>
    <property type="evidence" value="ECO:0007669"/>
    <property type="project" value="UniProtKB-KW"/>
</dbReference>
<dbReference type="SUPFAM" id="SSF54403">
    <property type="entry name" value="Cystatin/monellin"/>
    <property type="match status" value="1"/>
</dbReference>
<proteinExistence type="predicted"/>
<gene>
    <name evidence="5" type="ORF">Bca52824_089936</name>
</gene>
<dbReference type="PANTHER" id="PTHR47364:SF16">
    <property type="entry name" value="CYSTATIN DOMAIN-CONTAINING PROTEIN"/>
    <property type="match status" value="1"/>
</dbReference>
<protein>
    <recommendedName>
        <fullName evidence="4">Cystatin domain-containing protein</fullName>
    </recommendedName>
</protein>
<feature type="signal peptide" evidence="3">
    <location>
        <begin position="1"/>
        <end position="22"/>
    </location>
</feature>
<evidence type="ECO:0000256" key="3">
    <source>
        <dbReference type="SAM" id="SignalP"/>
    </source>
</evidence>
<feature type="chain" id="PRO_5036458766" description="Cystatin domain-containing protein" evidence="3">
    <location>
        <begin position="23"/>
        <end position="110"/>
    </location>
</feature>
<dbReference type="SMART" id="SM00043">
    <property type="entry name" value="CY"/>
    <property type="match status" value="1"/>
</dbReference>
<evidence type="ECO:0000259" key="4">
    <source>
        <dbReference type="SMART" id="SM00043"/>
    </source>
</evidence>
<accession>A0A8X7TG60</accession>